<dbReference type="AlphaFoldDB" id="A0AAP0H5I5"/>
<keyword evidence="1" id="KW-0732">Signal</keyword>
<feature type="signal peptide" evidence="1">
    <location>
        <begin position="1"/>
        <end position="23"/>
    </location>
</feature>
<accession>A0AAP0H5I5</accession>
<protein>
    <submittedName>
        <fullName evidence="2">Uncharacterized protein</fullName>
    </submittedName>
</protein>
<keyword evidence="3" id="KW-1185">Reference proteome</keyword>
<evidence type="ECO:0000313" key="3">
    <source>
        <dbReference type="Proteomes" id="UP001408789"/>
    </source>
</evidence>
<dbReference type="GO" id="GO:0006995">
    <property type="term" value="P:cellular response to nitrogen starvation"/>
    <property type="evidence" value="ECO:0007669"/>
    <property type="project" value="InterPro"/>
</dbReference>
<dbReference type="Proteomes" id="UP001408789">
    <property type="component" value="Unassembled WGS sequence"/>
</dbReference>
<feature type="chain" id="PRO_5042966111" evidence="1">
    <location>
        <begin position="24"/>
        <end position="96"/>
    </location>
</feature>
<evidence type="ECO:0000313" key="2">
    <source>
        <dbReference type="EMBL" id="KAK9075658.1"/>
    </source>
</evidence>
<proteinExistence type="predicted"/>
<organism evidence="2 3">
    <name type="scientific">Deinandra increscens subsp. villosa</name>
    <dbReference type="NCBI Taxonomy" id="3103831"/>
    <lineage>
        <taxon>Eukaryota</taxon>
        <taxon>Viridiplantae</taxon>
        <taxon>Streptophyta</taxon>
        <taxon>Embryophyta</taxon>
        <taxon>Tracheophyta</taxon>
        <taxon>Spermatophyta</taxon>
        <taxon>Magnoliopsida</taxon>
        <taxon>eudicotyledons</taxon>
        <taxon>Gunneridae</taxon>
        <taxon>Pentapetalae</taxon>
        <taxon>asterids</taxon>
        <taxon>campanulids</taxon>
        <taxon>Asterales</taxon>
        <taxon>Asteraceae</taxon>
        <taxon>Asteroideae</taxon>
        <taxon>Heliantheae alliance</taxon>
        <taxon>Madieae</taxon>
        <taxon>Madiinae</taxon>
        <taxon>Deinandra</taxon>
    </lineage>
</organism>
<reference evidence="2 3" key="1">
    <citation type="submission" date="2024-04" db="EMBL/GenBank/DDBJ databases">
        <title>The reference genome of an endangered Asteraceae, Deinandra increscens subsp. villosa, native to the Central Coast of California.</title>
        <authorList>
            <person name="Guilliams M."/>
            <person name="Hasenstab-Lehman K."/>
            <person name="Meyer R."/>
            <person name="Mcevoy S."/>
        </authorList>
    </citation>
    <scope>NUCLEOTIDE SEQUENCE [LARGE SCALE GENOMIC DNA]</scope>
    <source>
        <tissue evidence="2">Leaf</tissue>
    </source>
</reference>
<dbReference type="PANTHER" id="PTHR37180">
    <property type="entry name" value="PRECURSOR OF CEP14"/>
    <property type="match status" value="1"/>
</dbReference>
<dbReference type="GO" id="GO:0006970">
    <property type="term" value="P:response to osmotic stress"/>
    <property type="evidence" value="ECO:0007669"/>
    <property type="project" value="InterPro"/>
</dbReference>
<name>A0AAP0H5I5_9ASTR</name>
<dbReference type="EMBL" id="JBCNJP010000007">
    <property type="protein sequence ID" value="KAK9075658.1"/>
    <property type="molecule type" value="Genomic_DNA"/>
</dbReference>
<sequence length="96" mass="10553">MARTWVVVLFIMLLVLFTSSTNGRKLLNTPPPAKNEEPTLAMKMRLFLNVLPKGTVPASTPSKRGHSAITDEKLITRHLIAVDRILRSVPSPGVGH</sequence>
<gene>
    <name evidence="2" type="ORF">SSX86_003984</name>
</gene>
<comment type="caution">
    <text evidence="2">The sequence shown here is derived from an EMBL/GenBank/DDBJ whole genome shotgun (WGS) entry which is preliminary data.</text>
</comment>
<dbReference type="InterPro" id="IPR038930">
    <property type="entry name" value="CEP13/CEP14"/>
</dbReference>
<dbReference type="PANTHER" id="PTHR37180:SF2">
    <property type="entry name" value="PRECURSOR OF CEP14"/>
    <property type="match status" value="1"/>
</dbReference>
<evidence type="ECO:0000256" key="1">
    <source>
        <dbReference type="SAM" id="SignalP"/>
    </source>
</evidence>